<dbReference type="InterPro" id="IPR029021">
    <property type="entry name" value="Prot-tyrosine_phosphatase-like"/>
</dbReference>
<protein>
    <recommendedName>
        <fullName evidence="2">Tyrosine specific protein phosphatases domain-containing protein</fullName>
    </recommendedName>
</protein>
<dbReference type="InterPro" id="IPR000387">
    <property type="entry name" value="Tyr_Pase_dom"/>
</dbReference>
<dbReference type="Gene3D" id="3.90.190.10">
    <property type="entry name" value="Protein tyrosine phosphatase superfamily"/>
    <property type="match status" value="1"/>
</dbReference>
<evidence type="ECO:0000256" key="1">
    <source>
        <dbReference type="SAM" id="MobiDB-lite"/>
    </source>
</evidence>
<comment type="caution">
    <text evidence="3">The sequence shown here is derived from an EMBL/GenBank/DDBJ whole genome shotgun (WGS) entry which is preliminary data.</text>
</comment>
<feature type="compositionally biased region" description="Low complexity" evidence="1">
    <location>
        <begin position="8"/>
        <end position="18"/>
    </location>
</feature>
<dbReference type="PROSITE" id="PS50056">
    <property type="entry name" value="TYR_PHOSPHATASE_2"/>
    <property type="match status" value="1"/>
</dbReference>
<organism evidence="3 4">
    <name type="scientific">Paramarasmius palmivorus</name>
    <dbReference type="NCBI Taxonomy" id="297713"/>
    <lineage>
        <taxon>Eukaryota</taxon>
        <taxon>Fungi</taxon>
        <taxon>Dikarya</taxon>
        <taxon>Basidiomycota</taxon>
        <taxon>Agaricomycotina</taxon>
        <taxon>Agaricomycetes</taxon>
        <taxon>Agaricomycetidae</taxon>
        <taxon>Agaricales</taxon>
        <taxon>Marasmiineae</taxon>
        <taxon>Marasmiaceae</taxon>
        <taxon>Paramarasmius</taxon>
    </lineage>
</organism>
<accession>A0AAW0D7Z3</accession>
<evidence type="ECO:0000313" key="4">
    <source>
        <dbReference type="Proteomes" id="UP001383192"/>
    </source>
</evidence>
<keyword evidence="4" id="KW-1185">Reference proteome</keyword>
<dbReference type="Proteomes" id="UP001383192">
    <property type="component" value="Unassembled WGS sequence"/>
</dbReference>
<dbReference type="InterPro" id="IPR016130">
    <property type="entry name" value="Tyr_Pase_AS"/>
</dbReference>
<evidence type="ECO:0000259" key="2">
    <source>
        <dbReference type="PROSITE" id="PS50056"/>
    </source>
</evidence>
<evidence type="ECO:0000313" key="3">
    <source>
        <dbReference type="EMBL" id="KAK7047165.1"/>
    </source>
</evidence>
<gene>
    <name evidence="3" type="ORF">VNI00_006831</name>
</gene>
<dbReference type="PROSITE" id="PS00383">
    <property type="entry name" value="TYR_PHOSPHATASE_1"/>
    <property type="match status" value="1"/>
</dbReference>
<dbReference type="EMBL" id="JAYKXP010000021">
    <property type="protein sequence ID" value="KAK7047165.1"/>
    <property type="molecule type" value="Genomic_DNA"/>
</dbReference>
<dbReference type="AlphaFoldDB" id="A0AAW0D7Z3"/>
<name>A0AAW0D7Z3_9AGAR</name>
<dbReference type="Pfam" id="PF22785">
    <property type="entry name" value="Tc-R-P"/>
    <property type="match status" value="1"/>
</dbReference>
<dbReference type="SUPFAM" id="SSF52799">
    <property type="entry name" value="(Phosphotyrosine protein) phosphatases II"/>
    <property type="match status" value="1"/>
</dbReference>
<sequence length="266" mass="29093">MATNAIASSSKSGPSSPSRKTTLVVVDTPSRSSSKATLLIVDSPAKSLVSSDSVARPRPIPNSYWATPFLLACEYPWTPKNPYKPKLDALLQAGVRTFIDLTESGELLPYYTPDASNVLFHRATQLGINPEEIEYHRFPIRDRSLPNSVEDMYAVLEVLRDNEMRGRIAAVHCRGGIGRTGAWSLAATSSNHNAAPLAKKRLPSLLANGEGSRKSFDTHAARRQALSASSFDPSDQAAMLPLVEEYRAPNVIKRSLKKGPFFVVTW</sequence>
<reference evidence="3 4" key="1">
    <citation type="submission" date="2024-01" db="EMBL/GenBank/DDBJ databases">
        <title>A draft genome for a cacao thread blight-causing isolate of Paramarasmius palmivorus.</title>
        <authorList>
            <person name="Baruah I.K."/>
            <person name="Bukari Y."/>
            <person name="Amoako-Attah I."/>
            <person name="Meinhardt L.W."/>
            <person name="Bailey B.A."/>
            <person name="Cohen S.P."/>
        </authorList>
    </citation>
    <scope>NUCLEOTIDE SEQUENCE [LARGE SCALE GENOMIC DNA]</scope>
    <source>
        <strain evidence="3 4">GH-12</strain>
    </source>
</reference>
<proteinExistence type="predicted"/>
<feature type="region of interest" description="Disordered" evidence="1">
    <location>
        <begin position="1"/>
        <end position="27"/>
    </location>
</feature>
<feature type="domain" description="Tyrosine specific protein phosphatases" evidence="2">
    <location>
        <begin position="150"/>
        <end position="182"/>
    </location>
</feature>